<dbReference type="PANTHER" id="PTHR43884:SF12">
    <property type="entry name" value="ISOVALERYL-COA DEHYDROGENASE, MITOCHONDRIAL-RELATED"/>
    <property type="match status" value="1"/>
</dbReference>
<dbReference type="GO" id="GO:0003995">
    <property type="term" value="F:acyl-CoA dehydrogenase activity"/>
    <property type="evidence" value="ECO:0007669"/>
    <property type="project" value="TreeGrafter"/>
</dbReference>
<evidence type="ECO:0000259" key="5">
    <source>
        <dbReference type="Pfam" id="PF00441"/>
    </source>
</evidence>
<evidence type="ECO:0000256" key="2">
    <source>
        <dbReference type="ARBA" id="ARBA00009347"/>
    </source>
</evidence>
<dbReference type="Pfam" id="PF00441">
    <property type="entry name" value="Acyl-CoA_dh_1"/>
    <property type="match status" value="1"/>
</dbReference>
<dbReference type="AlphaFoldDB" id="A0A1H1MGI9"/>
<feature type="domain" description="Acyl-CoA dehydrogenase/oxidase C-terminal" evidence="5">
    <location>
        <begin position="211"/>
        <end position="328"/>
    </location>
</feature>
<protein>
    <submittedName>
        <fullName evidence="6">Acyl-CoA dehydrogenase</fullName>
    </submittedName>
</protein>
<organism evidence="6 7">
    <name type="scientific">Christiangramia echinicola</name>
    <dbReference type="NCBI Taxonomy" id="279359"/>
    <lineage>
        <taxon>Bacteria</taxon>
        <taxon>Pseudomonadati</taxon>
        <taxon>Bacteroidota</taxon>
        <taxon>Flavobacteriia</taxon>
        <taxon>Flavobacteriales</taxon>
        <taxon>Flavobacteriaceae</taxon>
        <taxon>Christiangramia</taxon>
    </lineage>
</organism>
<sequence length="351" mass="39787">MPNFSEIQACCRELPDDSRYFPTDVFQLLDKQKLLQLSLPKKFRPQDNFPVFKALFETGKASLSVGRIYEGHINGLKLIEDFGSAVQKDFYFGEAKKGKLFSVWNTEMSSQAVKAEKKNNSVHLQGAKIFCSGGLEIDYALITATMRGGKQLLIIHLKEYPQLNEDWSLWKPMGMKNSVSCRIDFTGLKVSLGMLLGNPESYEQEPWFSGGAMRFAAVQLGGAEAVILAVIEHLKKLNRSQDPYQQQRMGIMAVKIQSGKLWLEHAQKLYENFEDYSACEIVNFANMMRSSILEISESVLHLAERSVGVQGFMEDHPLEQVYRDLKVYLKQPGPDLALQNVGSYTFEHYSI</sequence>
<dbReference type="PANTHER" id="PTHR43884">
    <property type="entry name" value="ACYL-COA DEHYDROGENASE"/>
    <property type="match status" value="1"/>
</dbReference>
<dbReference type="STRING" id="1250231.SAMN04488552_1294"/>
<name>A0A1H1MGI9_9FLAO</name>
<comment type="similarity">
    <text evidence="2">Belongs to the acyl-CoA dehydrogenase family.</text>
</comment>
<evidence type="ECO:0000313" key="6">
    <source>
        <dbReference type="EMBL" id="SDR85816.1"/>
    </source>
</evidence>
<dbReference type="InterPro" id="IPR037069">
    <property type="entry name" value="AcylCoA_DH/ox_N_sf"/>
</dbReference>
<evidence type="ECO:0000256" key="3">
    <source>
        <dbReference type="ARBA" id="ARBA00022630"/>
    </source>
</evidence>
<dbReference type="Gene3D" id="2.40.110.10">
    <property type="entry name" value="Butyryl-CoA Dehydrogenase, subunit A, domain 2"/>
    <property type="match status" value="1"/>
</dbReference>
<dbReference type="InterPro" id="IPR009100">
    <property type="entry name" value="AcylCoA_DH/oxidase_NM_dom_sf"/>
</dbReference>
<evidence type="ECO:0000313" key="7">
    <source>
        <dbReference type="Proteomes" id="UP000198858"/>
    </source>
</evidence>
<dbReference type="Gene3D" id="1.10.540.10">
    <property type="entry name" value="Acyl-CoA dehydrogenase/oxidase, N-terminal domain"/>
    <property type="match status" value="1"/>
</dbReference>
<reference evidence="6 7" key="1">
    <citation type="submission" date="2016-10" db="EMBL/GenBank/DDBJ databases">
        <authorList>
            <person name="Varghese N."/>
            <person name="Submissions S."/>
        </authorList>
    </citation>
    <scope>NUCLEOTIDE SEQUENCE [LARGE SCALE GENOMIC DNA]</scope>
    <source>
        <strain evidence="6 7">Mar_2010_102</strain>
    </source>
</reference>
<keyword evidence="7" id="KW-1185">Reference proteome</keyword>
<dbReference type="Gene3D" id="1.20.140.10">
    <property type="entry name" value="Butyryl-CoA Dehydrogenase, subunit A, domain 3"/>
    <property type="match status" value="1"/>
</dbReference>
<dbReference type="Proteomes" id="UP000198858">
    <property type="component" value="Chromosome I"/>
</dbReference>
<dbReference type="InterPro" id="IPR009075">
    <property type="entry name" value="AcylCo_DH/oxidase_C"/>
</dbReference>
<proteinExistence type="inferred from homology"/>
<dbReference type="RefSeq" id="WP_089661748.1">
    <property type="nucleotide sequence ID" value="NZ_LT629745.1"/>
</dbReference>
<accession>A0A1H1MGI9</accession>
<evidence type="ECO:0000256" key="4">
    <source>
        <dbReference type="ARBA" id="ARBA00022827"/>
    </source>
</evidence>
<dbReference type="InterPro" id="IPR046373">
    <property type="entry name" value="Acyl-CoA_Oxase/DH_mid-dom_sf"/>
</dbReference>
<dbReference type="InterPro" id="IPR036250">
    <property type="entry name" value="AcylCo_DH-like_C"/>
</dbReference>
<comment type="cofactor">
    <cofactor evidence="1">
        <name>FAD</name>
        <dbReference type="ChEBI" id="CHEBI:57692"/>
    </cofactor>
</comment>
<gene>
    <name evidence="6" type="ORF">SAMN04488552_1294</name>
</gene>
<dbReference type="SUPFAM" id="SSF47203">
    <property type="entry name" value="Acyl-CoA dehydrogenase C-terminal domain-like"/>
    <property type="match status" value="1"/>
</dbReference>
<evidence type="ECO:0000256" key="1">
    <source>
        <dbReference type="ARBA" id="ARBA00001974"/>
    </source>
</evidence>
<dbReference type="EMBL" id="LT629745">
    <property type="protein sequence ID" value="SDR85816.1"/>
    <property type="molecule type" value="Genomic_DNA"/>
</dbReference>
<dbReference type="SUPFAM" id="SSF56645">
    <property type="entry name" value="Acyl-CoA dehydrogenase NM domain-like"/>
    <property type="match status" value="1"/>
</dbReference>
<dbReference type="GO" id="GO:0050660">
    <property type="term" value="F:flavin adenine dinucleotide binding"/>
    <property type="evidence" value="ECO:0007669"/>
    <property type="project" value="InterPro"/>
</dbReference>
<keyword evidence="4" id="KW-0274">FAD</keyword>
<keyword evidence="3" id="KW-0285">Flavoprotein</keyword>